<dbReference type="GO" id="GO:0006364">
    <property type="term" value="P:rRNA processing"/>
    <property type="evidence" value="ECO:0007669"/>
    <property type="project" value="UniProtKB-KW"/>
</dbReference>
<feature type="region of interest" description="Disordered" evidence="8">
    <location>
        <begin position="183"/>
        <end position="233"/>
    </location>
</feature>
<dbReference type="FunFam" id="3.40.50.1010:FF:000006">
    <property type="entry name" value="rRNA-processing protein UTP23 homolog"/>
    <property type="match status" value="1"/>
</dbReference>
<dbReference type="PANTHER" id="PTHR12416">
    <property type="entry name" value="RRNA-PROCESSING PROTEIN UTP23 HOMOLOG"/>
    <property type="match status" value="1"/>
</dbReference>
<protein>
    <recommendedName>
        <fullName evidence="7">rRNA-processing protein UTP23 homolog</fullName>
    </recommendedName>
</protein>
<sequence>MRVKRLKHCKKIVNFYKTTFGFRQPFQVLVDLTFCQFALTYKINIKEQVSSYIEGDSLLCTTNCILEEGKSLGPQLYGAVLVCKQFKLRKCNHKKPVSAQACILSIIGEDNPHHFFVSTQDKELCDQLKKIPGVPLLYIHYNSLVLEKPSKGTLDRGDQIDSVKTMTSSVEKERLQQLKKLQNVEEEKEPRPKRRKVKGVNPLAMKKKKKKAKDSIPIKDANSIKKRRKKKRKIAAHVLQELKKMKNSSTDIDVVQ</sequence>
<evidence type="ECO:0000259" key="9">
    <source>
        <dbReference type="Pfam" id="PF24779"/>
    </source>
</evidence>
<keyword evidence="4" id="KW-0539">Nucleus</keyword>
<dbReference type="Gene3D" id="3.40.50.1010">
    <property type="entry name" value="5'-nuclease"/>
    <property type="match status" value="1"/>
</dbReference>
<dbReference type="InterPro" id="IPR057776">
    <property type="entry name" value="UTP23_sensor"/>
</dbReference>
<dbReference type="CDD" id="cd09866">
    <property type="entry name" value="PIN_Fcf1-Utp23-H"/>
    <property type="match status" value="1"/>
</dbReference>
<keyword evidence="2" id="KW-0690">Ribosome biogenesis</keyword>
<evidence type="ECO:0000256" key="3">
    <source>
        <dbReference type="ARBA" id="ARBA00022552"/>
    </source>
</evidence>
<gene>
    <name evidence="10" type="primary">UTP23</name>
</gene>
<reference evidence="10" key="1">
    <citation type="journal article" date="2013" name="Genome Biol. Evol.">
        <title>Punctuated emergences of genetic and phenotypic innovations in eumetazoan, bilaterian, euteleostome, and hominidae ancestors.</title>
        <authorList>
            <person name="Wenger Y."/>
            <person name="Galliot B."/>
        </authorList>
    </citation>
    <scope>NUCLEOTIDE SEQUENCE</scope>
    <source>
        <tissue evidence="10">Whole animals</tissue>
    </source>
</reference>
<evidence type="ECO:0000256" key="2">
    <source>
        <dbReference type="ARBA" id="ARBA00022517"/>
    </source>
</evidence>
<name>T2M718_HYDVU</name>
<feature type="compositionally biased region" description="Basic residues" evidence="8">
    <location>
        <begin position="224"/>
        <end position="233"/>
    </location>
</feature>
<dbReference type="InterPro" id="IPR006984">
    <property type="entry name" value="Fcf1/UTP23"/>
</dbReference>
<keyword evidence="3" id="KW-0698">rRNA processing</keyword>
<comment type="similarity">
    <text evidence="6">Belongs to the UTP23/FCF1 family. UTP23 subfamily.</text>
</comment>
<dbReference type="GO" id="GO:0032040">
    <property type="term" value="C:small-subunit processome"/>
    <property type="evidence" value="ECO:0007669"/>
    <property type="project" value="InterPro"/>
</dbReference>
<dbReference type="InterPro" id="IPR029060">
    <property type="entry name" value="PIN-like_dom_sf"/>
</dbReference>
<feature type="domain" description="UTP23 sensor motif region" evidence="9">
    <location>
        <begin position="193"/>
        <end position="210"/>
    </location>
</feature>
<dbReference type="Pfam" id="PF24779">
    <property type="entry name" value="UTP23_sensor"/>
    <property type="match status" value="1"/>
</dbReference>
<evidence type="ECO:0000256" key="4">
    <source>
        <dbReference type="ARBA" id="ARBA00023242"/>
    </source>
</evidence>
<dbReference type="OrthoDB" id="25675at2759"/>
<evidence type="ECO:0000256" key="6">
    <source>
        <dbReference type="ARBA" id="ARBA00038503"/>
    </source>
</evidence>
<evidence type="ECO:0000256" key="8">
    <source>
        <dbReference type="SAM" id="MobiDB-lite"/>
    </source>
</evidence>
<proteinExistence type="evidence at transcript level"/>
<comment type="function">
    <text evidence="5">Involved in rRNA-processing and ribosome biogenesis.</text>
</comment>
<accession>T2M718</accession>
<organism evidence="10">
    <name type="scientific">Hydra vulgaris</name>
    <name type="common">Hydra</name>
    <name type="synonym">Hydra attenuata</name>
    <dbReference type="NCBI Taxonomy" id="6087"/>
    <lineage>
        <taxon>Eukaryota</taxon>
        <taxon>Metazoa</taxon>
        <taxon>Cnidaria</taxon>
        <taxon>Hydrozoa</taxon>
        <taxon>Hydroidolina</taxon>
        <taxon>Anthoathecata</taxon>
        <taxon>Aplanulata</taxon>
        <taxon>Hydridae</taxon>
        <taxon>Hydra</taxon>
    </lineage>
</organism>
<dbReference type="SUPFAM" id="SSF88723">
    <property type="entry name" value="PIN domain-like"/>
    <property type="match status" value="1"/>
</dbReference>
<comment type="subcellular location">
    <subcellularLocation>
        <location evidence="1">Nucleus</location>
        <location evidence="1">Nucleolus</location>
    </subcellularLocation>
</comment>
<evidence type="ECO:0000256" key="7">
    <source>
        <dbReference type="ARBA" id="ARBA00071400"/>
    </source>
</evidence>
<evidence type="ECO:0000313" key="10">
    <source>
        <dbReference type="EMBL" id="CDG67715.1"/>
    </source>
</evidence>
<evidence type="ECO:0000256" key="1">
    <source>
        <dbReference type="ARBA" id="ARBA00004604"/>
    </source>
</evidence>
<dbReference type="EMBL" id="HAAD01001483">
    <property type="protein sequence ID" value="CDG67715.1"/>
    <property type="molecule type" value="mRNA"/>
</dbReference>
<dbReference type="AlphaFoldDB" id="T2M718"/>
<evidence type="ECO:0000256" key="5">
    <source>
        <dbReference type="ARBA" id="ARBA00037300"/>
    </source>
</evidence>
<dbReference type="Pfam" id="PF04900">
    <property type="entry name" value="Fcf1"/>
    <property type="match status" value="1"/>
</dbReference>